<evidence type="ECO:0000313" key="2">
    <source>
        <dbReference type="EMBL" id="ATY60464.1"/>
    </source>
</evidence>
<dbReference type="Pfam" id="PF12296">
    <property type="entry name" value="HsbA"/>
    <property type="match status" value="1"/>
</dbReference>
<dbReference type="OrthoDB" id="2422134at2759"/>
<feature type="chain" id="PRO_5014111932" evidence="1">
    <location>
        <begin position="17"/>
        <end position="188"/>
    </location>
</feature>
<dbReference type="OMA" id="TAKECDT"/>
<sequence>MKFSVITVAFFAGANAFVATPVERSPPSLVGRDLATVTNVLNDVKAGFNNLQAAATAFDGDAGPLKAEAASVIAKVEAGTTAVQNMTPLTVNECLSLVSPSNALATQGQSLVDELKSRLADVQTAKECDTVRNFLDTGVTDATALVAAIKAKSPTAVQSVVQTQGNKILKPLQDGQAAFAVGKCVNAA</sequence>
<dbReference type="PANTHER" id="PTHR38123">
    <property type="entry name" value="CELL WALL SERINE-THREONINE-RICH GALACTOMANNOPROTEIN MP1 (AFU_ORTHOLOGUE AFUA_4G03240)"/>
    <property type="match status" value="1"/>
</dbReference>
<dbReference type="Gene3D" id="1.20.1280.140">
    <property type="match status" value="1"/>
</dbReference>
<dbReference type="EMBL" id="CP023323">
    <property type="protein sequence ID" value="ATY60464.1"/>
    <property type="molecule type" value="Genomic_DNA"/>
</dbReference>
<evidence type="ECO:0000313" key="3">
    <source>
        <dbReference type="Proteomes" id="UP000323067"/>
    </source>
</evidence>
<dbReference type="GO" id="GO:0005576">
    <property type="term" value="C:extracellular region"/>
    <property type="evidence" value="ECO:0007669"/>
    <property type="project" value="TreeGrafter"/>
</dbReference>
<reference evidence="2 3" key="1">
    <citation type="journal article" date="2017" name="BMC Genomics">
        <title>Chromosome level assembly and secondary metabolite potential of the parasitic fungus Cordyceps militaris.</title>
        <authorList>
            <person name="Kramer G.J."/>
            <person name="Nodwell J.R."/>
        </authorList>
    </citation>
    <scope>NUCLEOTIDE SEQUENCE [LARGE SCALE GENOMIC DNA]</scope>
    <source>
        <strain evidence="2 3">ATCC 34164</strain>
    </source>
</reference>
<evidence type="ECO:0000256" key="1">
    <source>
        <dbReference type="SAM" id="SignalP"/>
    </source>
</evidence>
<proteinExistence type="predicted"/>
<dbReference type="VEuPathDB" id="FungiDB:A9K55_005889"/>
<dbReference type="Proteomes" id="UP000323067">
    <property type="component" value="Chromosome vi"/>
</dbReference>
<dbReference type="VEuPathDB" id="FungiDB:CCM_03075"/>
<keyword evidence="1" id="KW-0732">Signal</keyword>
<dbReference type="PANTHER" id="PTHR38123:SF6">
    <property type="entry name" value="CELL WALL SERINE-THREONINE-RICH GALACTOMANNOPROTEIN MP1 (AFU_ORTHOLOGUE AFUA_4G03240)"/>
    <property type="match status" value="1"/>
</dbReference>
<dbReference type="InterPro" id="IPR021054">
    <property type="entry name" value="Cell_wall_mannoprotein_1"/>
</dbReference>
<name>A0A2H4SBH6_CORMI</name>
<feature type="signal peptide" evidence="1">
    <location>
        <begin position="1"/>
        <end position="16"/>
    </location>
</feature>
<dbReference type="AlphaFoldDB" id="A0A2H4SBH6"/>
<gene>
    <name evidence="2" type="ORF">A9K55_005889</name>
</gene>
<organism evidence="2 3">
    <name type="scientific">Cordyceps militaris</name>
    <name type="common">Caterpillar fungus</name>
    <name type="synonym">Clavaria militaris</name>
    <dbReference type="NCBI Taxonomy" id="73501"/>
    <lineage>
        <taxon>Eukaryota</taxon>
        <taxon>Fungi</taxon>
        <taxon>Dikarya</taxon>
        <taxon>Ascomycota</taxon>
        <taxon>Pezizomycotina</taxon>
        <taxon>Sordariomycetes</taxon>
        <taxon>Hypocreomycetidae</taxon>
        <taxon>Hypocreales</taxon>
        <taxon>Cordycipitaceae</taxon>
        <taxon>Cordyceps</taxon>
    </lineage>
</organism>
<protein>
    <submittedName>
        <fullName evidence="2">Cell wall galactomanno</fullName>
    </submittedName>
</protein>
<accession>A0A2H4SBH6</accession>